<proteinExistence type="predicted"/>
<feature type="domain" description="D-glutamate cyclase-like C-terminal" evidence="1">
    <location>
        <begin position="7"/>
        <end position="273"/>
    </location>
</feature>
<dbReference type="EMBL" id="CP001997">
    <property type="protein sequence ID" value="ADE57597.1"/>
    <property type="molecule type" value="Genomic_DNA"/>
</dbReference>
<evidence type="ECO:0000259" key="1">
    <source>
        <dbReference type="Pfam" id="PF14336"/>
    </source>
</evidence>
<sequence>MKNLADLCSLVGADKGGRSASRLCKPLYLSKALNLLAGSSSVAIVTGFYIPSARAAETDGPSGAAVLGRALVWSGRSAVIFTDPLCSLVVEAASKAIDGPPVVAVSTAEEIMEYASFDVFIYIERLGKTSSGGYHNMRGEDITQWTAPLDDGIFLAQQKGIPVLAVGDGGNEAGMGLLFSELARLVPEYESSLSVTQADIALPVDVSNWGGYALTALLSLRESRWLGQSLQEEEDLLTAVFKAGAVDGVTKRREPSVDGFPLNEHLRLVNALRDWWQAAMSLREKKASDVSLS</sequence>
<dbReference type="Proteomes" id="UP000002366">
    <property type="component" value="Chromosome"/>
</dbReference>
<dbReference type="eggNOG" id="ENOG502Z7HZ">
    <property type="taxonomic scope" value="Bacteria"/>
</dbReference>
<dbReference type="OrthoDB" id="1668885at2"/>
<name>D5EGB5_AMICL</name>
<dbReference type="Gene3D" id="3.90.1640.20">
    <property type="entry name" value="TON_0340"/>
    <property type="match status" value="1"/>
</dbReference>
<reference evidence="2 3" key="1">
    <citation type="journal article" date="2010" name="Stand. Genomic Sci.">
        <title>Complete genome sequence of Aminobacterium colombiense type strain (ALA-1).</title>
        <authorList>
            <person name="Chertkov O."/>
            <person name="Sikorski J."/>
            <person name="Brambilla E."/>
            <person name="Lapidus A."/>
            <person name="Copeland A."/>
            <person name="Glavina Del Rio T."/>
            <person name="Nolan M."/>
            <person name="Lucas S."/>
            <person name="Tice H."/>
            <person name="Cheng J.F."/>
            <person name="Han C."/>
            <person name="Detter J.C."/>
            <person name="Bruce D."/>
            <person name="Tapia R."/>
            <person name="Goodwin L."/>
            <person name="Pitluck S."/>
            <person name="Liolios K."/>
            <person name="Ivanova N."/>
            <person name="Mavromatis K."/>
            <person name="Ovchinnikova G."/>
            <person name="Pati A."/>
            <person name="Chen A."/>
            <person name="Palaniappan K."/>
            <person name="Land M."/>
            <person name="Hauser L."/>
            <person name="Chang Y.J."/>
            <person name="Jeffries C.D."/>
            <person name="Spring S."/>
            <person name="Rohde M."/>
            <person name="Goker M."/>
            <person name="Bristow J."/>
            <person name="Eisen J.A."/>
            <person name="Markowitz V."/>
            <person name="Hugenholtz P."/>
            <person name="Kyrpides N.C."/>
            <person name="Klenk H.P."/>
        </authorList>
    </citation>
    <scope>NUCLEOTIDE SEQUENCE [LARGE SCALE GENOMIC DNA]</scope>
    <source>
        <strain evidence="3">DSM 12261 / ALA-1</strain>
    </source>
</reference>
<dbReference type="HOGENOM" id="CLU_062537_1_0_0"/>
<dbReference type="PANTHER" id="PTHR32022:SF10">
    <property type="entry name" value="D-GLUTAMATE CYCLASE, MITOCHONDRIAL"/>
    <property type="match status" value="1"/>
</dbReference>
<dbReference type="InterPro" id="IPR025504">
    <property type="entry name" value="GLUCM_C"/>
</dbReference>
<keyword evidence="3" id="KW-1185">Reference proteome</keyword>
<dbReference type="Pfam" id="PF14336">
    <property type="entry name" value="GLUCM-like_C"/>
    <property type="match status" value="1"/>
</dbReference>
<accession>D5EGB5</accession>
<evidence type="ECO:0000313" key="2">
    <source>
        <dbReference type="EMBL" id="ADE57597.1"/>
    </source>
</evidence>
<organism evidence="2 3">
    <name type="scientific">Aminobacterium colombiense (strain DSM 12261 / ALA-1)</name>
    <dbReference type="NCBI Taxonomy" id="572547"/>
    <lineage>
        <taxon>Bacteria</taxon>
        <taxon>Thermotogati</taxon>
        <taxon>Synergistota</taxon>
        <taxon>Synergistia</taxon>
        <taxon>Synergistales</taxon>
        <taxon>Aminobacteriaceae</taxon>
        <taxon>Aminobacterium</taxon>
    </lineage>
</organism>
<gene>
    <name evidence="2" type="ordered locus">Amico_1480</name>
</gene>
<dbReference type="PANTHER" id="PTHR32022">
    <property type="entry name" value="D-GLUTAMATE CYCLASE, MITOCHONDRIAL"/>
    <property type="match status" value="1"/>
</dbReference>
<dbReference type="KEGG" id="aco:Amico_1480"/>
<evidence type="ECO:0000313" key="3">
    <source>
        <dbReference type="Proteomes" id="UP000002366"/>
    </source>
</evidence>
<dbReference type="AlphaFoldDB" id="D5EGB5"/>
<protein>
    <submittedName>
        <fullName evidence="2">Putative aspartate/glutamate/hydantoin racemase</fullName>
    </submittedName>
</protein>
<dbReference type="RefSeq" id="WP_013048860.1">
    <property type="nucleotide sequence ID" value="NC_014011.1"/>
</dbReference>
<dbReference type="STRING" id="572547.Amico_1480"/>